<evidence type="ECO:0000256" key="3">
    <source>
        <dbReference type="ARBA" id="ARBA00023163"/>
    </source>
</evidence>
<dbReference type="InterPro" id="IPR000524">
    <property type="entry name" value="Tscrpt_reg_HTH_GntR"/>
</dbReference>
<name>A0A2C9CW76_9RHOB</name>
<reference evidence="6" key="1">
    <citation type="submission" date="2017-09" db="EMBL/GenBank/DDBJ databases">
        <authorList>
            <person name="Varghese N."/>
            <person name="Submissions S."/>
        </authorList>
    </citation>
    <scope>NUCLEOTIDE SEQUENCE [LARGE SCALE GENOMIC DNA]</scope>
    <source>
        <strain evidence="6">C7</strain>
    </source>
</reference>
<accession>A0A2C9CW76</accession>
<keyword evidence="2 5" id="KW-0238">DNA-binding</keyword>
<dbReference type="PANTHER" id="PTHR43537:SF5">
    <property type="entry name" value="UXU OPERON TRANSCRIPTIONAL REGULATOR"/>
    <property type="match status" value="1"/>
</dbReference>
<dbReference type="InterPro" id="IPR008920">
    <property type="entry name" value="TF_FadR/GntR_C"/>
</dbReference>
<dbReference type="GO" id="GO:0003677">
    <property type="term" value="F:DNA binding"/>
    <property type="evidence" value="ECO:0007669"/>
    <property type="project" value="UniProtKB-KW"/>
</dbReference>
<dbReference type="InterPro" id="IPR011711">
    <property type="entry name" value="GntR_C"/>
</dbReference>
<dbReference type="CDD" id="cd07377">
    <property type="entry name" value="WHTH_GntR"/>
    <property type="match status" value="1"/>
</dbReference>
<gene>
    <name evidence="5" type="ORF">SAMN06273572_11230</name>
</gene>
<proteinExistence type="predicted"/>
<protein>
    <submittedName>
        <fullName evidence="5">DNA-binding transcriptional regulator, GntR family</fullName>
    </submittedName>
</protein>
<keyword evidence="6" id="KW-1185">Reference proteome</keyword>
<sequence>MDTSRPANDQIAAAVKAAILSMRLTPGQMISEKEVGQLFGASRTPVREAFAMLREENLIVTRPSRGTFVTKLSVHQITSAQFLREAIEVAVVERLCQTGVCETADTALHANLEEQRRAVGTGDKSAFQTLDDQFHLALAGATGLGRIQRALTREKMVLDRLRVFSLDRADNMSRLYEEHDRIFKAIRTGDLRNATRQLRDHLRLVLGTLSESIAANRAFFDLNET</sequence>
<dbReference type="Pfam" id="PF07729">
    <property type="entry name" value="FCD"/>
    <property type="match status" value="1"/>
</dbReference>
<evidence type="ECO:0000313" key="5">
    <source>
        <dbReference type="EMBL" id="SOH95537.1"/>
    </source>
</evidence>
<organism evidence="5 6">
    <name type="scientific">Pontivivens marinum</name>
    <dbReference type="NCBI Taxonomy" id="1690039"/>
    <lineage>
        <taxon>Bacteria</taxon>
        <taxon>Pseudomonadati</taxon>
        <taxon>Pseudomonadota</taxon>
        <taxon>Alphaproteobacteria</taxon>
        <taxon>Rhodobacterales</taxon>
        <taxon>Paracoccaceae</taxon>
        <taxon>Pontivivens</taxon>
    </lineage>
</organism>
<dbReference type="AlphaFoldDB" id="A0A2C9CW76"/>
<evidence type="ECO:0000256" key="2">
    <source>
        <dbReference type="ARBA" id="ARBA00023125"/>
    </source>
</evidence>
<dbReference type="PANTHER" id="PTHR43537">
    <property type="entry name" value="TRANSCRIPTIONAL REGULATOR, GNTR FAMILY"/>
    <property type="match status" value="1"/>
</dbReference>
<keyword evidence="3" id="KW-0804">Transcription</keyword>
<evidence type="ECO:0000313" key="6">
    <source>
        <dbReference type="Proteomes" id="UP000220034"/>
    </source>
</evidence>
<dbReference type="EMBL" id="OCTN01000012">
    <property type="protein sequence ID" value="SOH95537.1"/>
    <property type="molecule type" value="Genomic_DNA"/>
</dbReference>
<dbReference type="InterPro" id="IPR036390">
    <property type="entry name" value="WH_DNA-bd_sf"/>
</dbReference>
<dbReference type="GO" id="GO:0003700">
    <property type="term" value="F:DNA-binding transcription factor activity"/>
    <property type="evidence" value="ECO:0007669"/>
    <property type="project" value="InterPro"/>
</dbReference>
<dbReference type="Proteomes" id="UP000220034">
    <property type="component" value="Unassembled WGS sequence"/>
</dbReference>
<dbReference type="InterPro" id="IPR036388">
    <property type="entry name" value="WH-like_DNA-bd_sf"/>
</dbReference>
<dbReference type="SMART" id="SM00895">
    <property type="entry name" value="FCD"/>
    <property type="match status" value="1"/>
</dbReference>
<dbReference type="SUPFAM" id="SSF46785">
    <property type="entry name" value="Winged helix' DNA-binding domain"/>
    <property type="match status" value="1"/>
</dbReference>
<dbReference type="SUPFAM" id="SSF48008">
    <property type="entry name" value="GntR ligand-binding domain-like"/>
    <property type="match status" value="1"/>
</dbReference>
<dbReference type="SMART" id="SM00345">
    <property type="entry name" value="HTH_GNTR"/>
    <property type="match status" value="1"/>
</dbReference>
<dbReference type="Gene3D" id="1.10.10.10">
    <property type="entry name" value="Winged helix-like DNA-binding domain superfamily/Winged helix DNA-binding domain"/>
    <property type="match status" value="1"/>
</dbReference>
<dbReference type="Pfam" id="PF00392">
    <property type="entry name" value="GntR"/>
    <property type="match status" value="1"/>
</dbReference>
<evidence type="ECO:0000259" key="4">
    <source>
        <dbReference type="PROSITE" id="PS50949"/>
    </source>
</evidence>
<dbReference type="Gene3D" id="1.20.120.530">
    <property type="entry name" value="GntR ligand-binding domain-like"/>
    <property type="match status" value="1"/>
</dbReference>
<dbReference type="PROSITE" id="PS50949">
    <property type="entry name" value="HTH_GNTR"/>
    <property type="match status" value="1"/>
</dbReference>
<dbReference type="OrthoDB" id="8155773at2"/>
<keyword evidence="1" id="KW-0805">Transcription regulation</keyword>
<evidence type="ECO:0000256" key="1">
    <source>
        <dbReference type="ARBA" id="ARBA00023015"/>
    </source>
</evidence>
<feature type="domain" description="HTH gntR-type" evidence="4">
    <location>
        <begin position="5"/>
        <end position="72"/>
    </location>
</feature>